<organism evidence="1 2">
    <name type="scientific">Leifsonia poae</name>
    <dbReference type="NCBI Taxonomy" id="110933"/>
    <lineage>
        <taxon>Bacteria</taxon>
        <taxon>Bacillati</taxon>
        <taxon>Actinomycetota</taxon>
        <taxon>Actinomycetes</taxon>
        <taxon>Micrococcales</taxon>
        <taxon>Microbacteriaceae</taxon>
        <taxon>Leifsonia</taxon>
    </lineage>
</organism>
<dbReference type="RefSeq" id="WP_271175590.1">
    <property type="nucleotide sequence ID" value="NZ_BAAAJO010000001.1"/>
</dbReference>
<gene>
    <name evidence="1" type="ORF">GCM10017584_04840</name>
</gene>
<proteinExistence type="predicted"/>
<reference evidence="1" key="1">
    <citation type="journal article" date="2014" name="Int. J. Syst. Evol. Microbiol.">
        <title>Complete genome sequence of Corynebacterium casei LMG S-19264T (=DSM 44701T), isolated from a smear-ripened cheese.</title>
        <authorList>
            <consortium name="US DOE Joint Genome Institute (JGI-PGF)"/>
            <person name="Walter F."/>
            <person name="Albersmeier A."/>
            <person name="Kalinowski J."/>
            <person name="Ruckert C."/>
        </authorList>
    </citation>
    <scope>NUCLEOTIDE SEQUENCE</scope>
    <source>
        <strain evidence="1">VKM Ac-1401</strain>
    </source>
</reference>
<dbReference type="Proteomes" id="UP001142372">
    <property type="component" value="Unassembled WGS sequence"/>
</dbReference>
<dbReference type="AlphaFoldDB" id="A0A9W6LYK0"/>
<reference evidence="1" key="2">
    <citation type="submission" date="2023-01" db="EMBL/GenBank/DDBJ databases">
        <authorList>
            <person name="Sun Q."/>
            <person name="Evtushenko L."/>
        </authorList>
    </citation>
    <scope>NUCLEOTIDE SEQUENCE</scope>
    <source>
        <strain evidence="1">VKM Ac-1401</strain>
    </source>
</reference>
<accession>A0A9W6LYK0</accession>
<sequence length="216" mass="21514">MPSEHTATTTKSGRKRLIIGACSVLAVGGLLTAAAFTDVANINLGAGSDGIIGGEDSTFALLVADADADGNPITPVDDSDWVSANTAAGITYNLAGAELLVPGDSVSVDIPVKNDSVNFDALLGASIVNMDPTGDSTLIDALRFTVTFTDEDGVQSTVISDAALAAATAALGTATLSPGADGEFGVTVSLPSTAGNEMQGKTAEIRAVIDAQSQAV</sequence>
<protein>
    <submittedName>
        <fullName evidence="1">Uncharacterized protein</fullName>
    </submittedName>
</protein>
<comment type="caution">
    <text evidence="1">The sequence shown here is derived from an EMBL/GenBank/DDBJ whole genome shotgun (WGS) entry which is preliminary data.</text>
</comment>
<keyword evidence="2" id="KW-1185">Reference proteome</keyword>
<evidence type="ECO:0000313" key="1">
    <source>
        <dbReference type="EMBL" id="GLJ74911.1"/>
    </source>
</evidence>
<evidence type="ECO:0000313" key="2">
    <source>
        <dbReference type="Proteomes" id="UP001142372"/>
    </source>
</evidence>
<dbReference type="EMBL" id="BSEN01000001">
    <property type="protein sequence ID" value="GLJ74911.1"/>
    <property type="molecule type" value="Genomic_DNA"/>
</dbReference>
<name>A0A9W6LYK0_9MICO</name>